<reference evidence="1 2" key="1">
    <citation type="submission" date="2019-02" db="EMBL/GenBank/DDBJ databases">
        <title>Sequencing the genomes of 1000 actinobacteria strains.</title>
        <authorList>
            <person name="Klenk H.-P."/>
        </authorList>
    </citation>
    <scope>NUCLEOTIDE SEQUENCE [LARGE SCALE GENOMIC DNA]</scope>
    <source>
        <strain evidence="1 2">DSM 45779</strain>
    </source>
</reference>
<dbReference type="Proteomes" id="UP000291591">
    <property type="component" value="Unassembled WGS sequence"/>
</dbReference>
<dbReference type="AlphaFoldDB" id="A0A4Q7UAA5"/>
<comment type="caution">
    <text evidence="1">The sequence shown here is derived from an EMBL/GenBank/DDBJ whole genome shotgun (WGS) entry which is preliminary data.</text>
</comment>
<gene>
    <name evidence="1" type="ORF">EV383_6274</name>
</gene>
<accession>A0A4Q7UAA5</accession>
<proteinExistence type="predicted"/>
<protein>
    <submittedName>
        <fullName evidence="1">Uncharacterized protein</fullName>
    </submittedName>
</protein>
<evidence type="ECO:0000313" key="1">
    <source>
        <dbReference type="EMBL" id="RZT75533.1"/>
    </source>
</evidence>
<keyword evidence="2" id="KW-1185">Reference proteome</keyword>
<dbReference type="EMBL" id="SHKL01000002">
    <property type="protein sequence ID" value="RZT75533.1"/>
    <property type="molecule type" value="Genomic_DNA"/>
</dbReference>
<sequence length="61" mass="6605">MTDQPASTSASIDRITFYAGYGYINDHGHDLTTAEGRSGYSATHGCCIEVIPREPEDEPEA</sequence>
<name>A0A4Q7UAA5_PSEST</name>
<dbReference type="RefSeq" id="WP_130295456.1">
    <property type="nucleotide sequence ID" value="NZ_SHKL01000002.1"/>
</dbReference>
<evidence type="ECO:0000313" key="2">
    <source>
        <dbReference type="Proteomes" id="UP000291591"/>
    </source>
</evidence>
<organism evidence="1 2">
    <name type="scientific">Pseudonocardia sediminis</name>
    <dbReference type="NCBI Taxonomy" id="1397368"/>
    <lineage>
        <taxon>Bacteria</taxon>
        <taxon>Bacillati</taxon>
        <taxon>Actinomycetota</taxon>
        <taxon>Actinomycetes</taxon>
        <taxon>Pseudonocardiales</taxon>
        <taxon>Pseudonocardiaceae</taxon>
        <taxon>Pseudonocardia</taxon>
    </lineage>
</organism>